<comment type="caution">
    <text evidence="1">The sequence shown here is derived from an EMBL/GenBank/DDBJ whole genome shotgun (WGS) entry which is preliminary data.</text>
</comment>
<protein>
    <submittedName>
        <fullName evidence="1">Uncharacterized protein</fullName>
    </submittedName>
</protein>
<evidence type="ECO:0000313" key="2">
    <source>
        <dbReference type="Proteomes" id="UP000828941"/>
    </source>
</evidence>
<accession>A0ACB9PVL2</accession>
<proteinExistence type="predicted"/>
<dbReference type="EMBL" id="CM039428">
    <property type="protein sequence ID" value="KAI4352795.1"/>
    <property type="molecule type" value="Genomic_DNA"/>
</dbReference>
<keyword evidence="2" id="KW-1185">Reference proteome</keyword>
<gene>
    <name evidence="1" type="ORF">L6164_007014</name>
</gene>
<dbReference type="Proteomes" id="UP000828941">
    <property type="component" value="Chromosome 3"/>
</dbReference>
<evidence type="ECO:0000313" key="1">
    <source>
        <dbReference type="EMBL" id="KAI4352795.1"/>
    </source>
</evidence>
<name>A0ACB9PVL2_BAUVA</name>
<reference evidence="1 2" key="1">
    <citation type="journal article" date="2022" name="DNA Res.">
        <title>Chromosomal-level genome assembly of the orchid tree Bauhinia variegata (Leguminosae; Cercidoideae) supports the allotetraploid origin hypothesis of Bauhinia.</title>
        <authorList>
            <person name="Zhong Y."/>
            <person name="Chen Y."/>
            <person name="Zheng D."/>
            <person name="Pang J."/>
            <person name="Liu Y."/>
            <person name="Luo S."/>
            <person name="Meng S."/>
            <person name="Qian L."/>
            <person name="Wei D."/>
            <person name="Dai S."/>
            <person name="Zhou R."/>
        </authorList>
    </citation>
    <scope>NUCLEOTIDE SEQUENCE [LARGE SCALE GENOMIC DNA]</scope>
    <source>
        <strain evidence="1">BV-YZ2020</strain>
    </source>
</reference>
<organism evidence="1 2">
    <name type="scientific">Bauhinia variegata</name>
    <name type="common">Purple orchid tree</name>
    <name type="synonym">Phanera variegata</name>
    <dbReference type="NCBI Taxonomy" id="167791"/>
    <lineage>
        <taxon>Eukaryota</taxon>
        <taxon>Viridiplantae</taxon>
        <taxon>Streptophyta</taxon>
        <taxon>Embryophyta</taxon>
        <taxon>Tracheophyta</taxon>
        <taxon>Spermatophyta</taxon>
        <taxon>Magnoliopsida</taxon>
        <taxon>eudicotyledons</taxon>
        <taxon>Gunneridae</taxon>
        <taxon>Pentapetalae</taxon>
        <taxon>rosids</taxon>
        <taxon>fabids</taxon>
        <taxon>Fabales</taxon>
        <taxon>Fabaceae</taxon>
        <taxon>Cercidoideae</taxon>
        <taxon>Cercideae</taxon>
        <taxon>Bauhiniinae</taxon>
        <taxon>Bauhinia</taxon>
    </lineage>
</organism>
<sequence>MTVATDSSPECFSKAKAWLPGFRFHPTDEELVLYYLKKKMCRRKLRVNIIAETDVYKWDPEELPGQSILKTGDRQWFFFSPRDRKYPNGARSNRATRHGYWKATGKDRNVTCNSRTVGLKKTLVFHKGRAPNGERTDWVMHEYTLDEEELKRCQGVQDYYALYKVYKKSGLGPKNGEQYGAPFKEEEWADDDFVECNITSTDEEDLTRQPDAVVTSLDTVTVNANKEIMRKILYDDPVPDQLQVPGCPPALSQVFAGETQTAVVDQFCLEPITTFDPSTDQCHLQPSYDFTQSAISQVHVSESPEVTSTPQNQEKLPLLNEEDFLEIDDLLGPELAFSNMDKPLDNLQFEDGLSEFDLFHDAAMFFQEMGPIDQENSFPHPHMNTLGGNLVNQDFQLLPYPEGVTEAASELWMHDQGRDVVCPSEQSDVSFSLPTSGVPYDSAIVPARGNQNSTVEDGATSIFSSALWSFVESVPTSPASACEGALVNRAFERMASFSRLRINAKCSNAVAGIHNSDSGKHKVGR</sequence>